<evidence type="ECO:0000256" key="1">
    <source>
        <dbReference type="SAM" id="MobiDB-lite"/>
    </source>
</evidence>
<name>A0A182TVQ8_9DIPT</name>
<reference evidence="2" key="2">
    <citation type="submission" date="2020-05" db="UniProtKB">
        <authorList>
            <consortium name="EnsemblMetazoa"/>
        </authorList>
    </citation>
    <scope>IDENTIFICATION</scope>
    <source>
        <strain evidence="2">CM1001059</strain>
    </source>
</reference>
<sequence>MPTPPPLLLPVVADSGLEEAPPTTNDDPGVPGADEPADEDATDCMMVCRFEVGSRGSELVVPLVIVVFCKLRGSVDREAKTSLLLLLLPFMTPSSDIDFEEDELSSMDSFVRESPFASSADSKLPRQENRS</sequence>
<proteinExistence type="predicted"/>
<organism evidence="2 3">
    <name type="scientific">Anopheles melas</name>
    <dbReference type="NCBI Taxonomy" id="34690"/>
    <lineage>
        <taxon>Eukaryota</taxon>
        <taxon>Metazoa</taxon>
        <taxon>Ecdysozoa</taxon>
        <taxon>Arthropoda</taxon>
        <taxon>Hexapoda</taxon>
        <taxon>Insecta</taxon>
        <taxon>Pterygota</taxon>
        <taxon>Neoptera</taxon>
        <taxon>Endopterygota</taxon>
        <taxon>Diptera</taxon>
        <taxon>Nematocera</taxon>
        <taxon>Culicoidea</taxon>
        <taxon>Culicidae</taxon>
        <taxon>Anophelinae</taxon>
        <taxon>Anopheles</taxon>
    </lineage>
</organism>
<keyword evidence="3" id="KW-1185">Reference proteome</keyword>
<dbReference type="EnsemblMetazoa" id="AMEC009140-RA">
    <property type="protein sequence ID" value="AMEC009140-PA"/>
    <property type="gene ID" value="AMEC009140"/>
</dbReference>
<evidence type="ECO:0000313" key="3">
    <source>
        <dbReference type="Proteomes" id="UP000075902"/>
    </source>
</evidence>
<feature type="region of interest" description="Disordered" evidence="1">
    <location>
        <begin position="1"/>
        <end position="40"/>
    </location>
</feature>
<feature type="region of interest" description="Disordered" evidence="1">
    <location>
        <begin position="110"/>
        <end position="131"/>
    </location>
</feature>
<accession>A0A182TVQ8</accession>
<dbReference type="VEuPathDB" id="VectorBase:AMEC009140"/>
<dbReference type="Proteomes" id="UP000075902">
    <property type="component" value="Unassembled WGS sequence"/>
</dbReference>
<reference evidence="3" key="1">
    <citation type="submission" date="2014-01" db="EMBL/GenBank/DDBJ databases">
        <title>The Genome Sequence of Anopheles melas CM1001059_A (V2).</title>
        <authorList>
            <consortium name="The Broad Institute Genomics Platform"/>
            <person name="Neafsey D.E."/>
            <person name="Besansky N."/>
            <person name="Howell P."/>
            <person name="Walton C."/>
            <person name="Young S.K."/>
            <person name="Zeng Q."/>
            <person name="Gargeya S."/>
            <person name="Fitzgerald M."/>
            <person name="Haas B."/>
            <person name="Abouelleil A."/>
            <person name="Allen A.W."/>
            <person name="Alvarado L."/>
            <person name="Arachchi H.M."/>
            <person name="Berlin A.M."/>
            <person name="Chapman S.B."/>
            <person name="Gainer-Dewar J."/>
            <person name="Goldberg J."/>
            <person name="Griggs A."/>
            <person name="Gujja S."/>
            <person name="Hansen M."/>
            <person name="Howarth C."/>
            <person name="Imamovic A."/>
            <person name="Ireland A."/>
            <person name="Larimer J."/>
            <person name="McCowan C."/>
            <person name="Murphy C."/>
            <person name="Pearson M."/>
            <person name="Poon T.W."/>
            <person name="Priest M."/>
            <person name="Roberts A."/>
            <person name="Saif S."/>
            <person name="Shea T."/>
            <person name="Sisk P."/>
            <person name="Sykes S."/>
            <person name="Wortman J."/>
            <person name="Nusbaum C."/>
            <person name="Birren B."/>
        </authorList>
    </citation>
    <scope>NUCLEOTIDE SEQUENCE [LARGE SCALE GENOMIC DNA]</scope>
    <source>
        <strain evidence="3">CM1001059</strain>
    </source>
</reference>
<dbReference type="AlphaFoldDB" id="A0A182TVQ8"/>
<protein>
    <submittedName>
        <fullName evidence="2">Uncharacterized protein</fullName>
    </submittedName>
</protein>
<evidence type="ECO:0000313" key="2">
    <source>
        <dbReference type="EnsemblMetazoa" id="AMEC009140-PA"/>
    </source>
</evidence>